<evidence type="ECO:0000313" key="6">
    <source>
        <dbReference type="EMBL" id="GFE84216.1"/>
    </source>
</evidence>
<feature type="chain" id="PRO_5032745425" description="Serine hydrolase" evidence="3">
    <location>
        <begin position="24"/>
        <end position="542"/>
    </location>
</feature>
<reference evidence="7" key="1">
    <citation type="submission" date="2020-01" db="EMBL/GenBank/DDBJ databases">
        <title>'Steroidobacter agaridevorans' sp. nov., agar-degrading bacteria isolated from rhizosphere soils.</title>
        <authorList>
            <person name="Ikenaga M."/>
            <person name="Kataoka M."/>
            <person name="Murouchi A."/>
            <person name="Katsuragi S."/>
            <person name="Sakai M."/>
        </authorList>
    </citation>
    <scope>NUCLEOTIDE SEQUENCE [LARGE SCALE GENOMIC DNA]</scope>
    <source>
        <strain evidence="7">YU21-B</strain>
    </source>
</reference>
<dbReference type="AlphaFoldDB" id="A0A829YP11"/>
<dbReference type="PANTHER" id="PTHR46825:SF11">
    <property type="entry name" value="PENICILLIN-BINDING PROTEIN 4"/>
    <property type="match status" value="1"/>
</dbReference>
<feature type="domain" description="Peptidase S12 Pab87-related C-terminal" evidence="5">
    <location>
        <begin position="356"/>
        <end position="434"/>
    </location>
</feature>
<dbReference type="Pfam" id="PF11954">
    <property type="entry name" value="DUF3471"/>
    <property type="match status" value="2"/>
</dbReference>
<feature type="domain" description="Beta-lactamase-related" evidence="4">
    <location>
        <begin position="30"/>
        <end position="337"/>
    </location>
</feature>
<feature type="signal peptide" evidence="3">
    <location>
        <begin position="1"/>
        <end position="23"/>
    </location>
</feature>
<accession>A0A829YP11</accession>
<gene>
    <name evidence="6" type="ORF">GCM10011487_62160</name>
</gene>
<dbReference type="InterPro" id="IPR001466">
    <property type="entry name" value="Beta-lactam-related"/>
</dbReference>
<dbReference type="Proteomes" id="UP000445000">
    <property type="component" value="Unassembled WGS sequence"/>
</dbReference>
<sequence length="542" mass="59390">MHWTAFRGVIAAAALVLSAVCHAQAIERMDQIVQHLVDGKQFMGSVLVARADQIVLHKAYGSANLEWDIANTPTTKYRIGSITKQFTSASILLLEERGKLKLDDPVKKHFAEAPAAWDSVTLEHLLTHTSGIPNFTSLPEYEKLKQFQTPLTDLIGLFKNKPLEFAPGDKMAYSNSGYLLLGYVIEKASGMSYADFVQTNIFTPLGMKDSGYDSNASIIPRRAAGYTRSGESLVNADFVHMSIPHAAGGLYSTTEDLLRWQRQLYGGKLLSDASLTKMTTPFKNDYALGLAVQTGKRKMYSHGGGIEGFNTLLAYYPDTQVSVVALANLNGGAPAEIAAKLGSLAHGETITLTHERKEIAVPRAVLERYVGTYALSPQVNVMVTLDGDQLVTQVSGQIRAAAFAESPTRFFLKIVDAQWEFVETDGKVTHVVLHQGGRETKAQRTSDTVAVKREITLPTDALKKFVGTYQLRPGFDLVIKLEGEQLVLNPTGQNSDRLYAESADTFFSKVVDASIQFHGNDQGEITHLTLNQGQFKGDARKK</sequence>
<keyword evidence="2" id="KW-0472">Membrane</keyword>
<evidence type="ECO:0000256" key="2">
    <source>
        <dbReference type="ARBA" id="ARBA00023136"/>
    </source>
</evidence>
<dbReference type="RefSeq" id="WP_161815817.1">
    <property type="nucleotide sequence ID" value="NZ_BLJN01000008.1"/>
</dbReference>
<proteinExistence type="predicted"/>
<dbReference type="Pfam" id="PF00144">
    <property type="entry name" value="Beta-lactamase"/>
    <property type="match status" value="1"/>
</dbReference>
<dbReference type="Gene3D" id="3.40.710.10">
    <property type="entry name" value="DD-peptidase/beta-lactamase superfamily"/>
    <property type="match status" value="1"/>
</dbReference>
<evidence type="ECO:0000259" key="5">
    <source>
        <dbReference type="Pfam" id="PF11954"/>
    </source>
</evidence>
<keyword evidence="7" id="KW-1185">Reference proteome</keyword>
<evidence type="ECO:0000256" key="3">
    <source>
        <dbReference type="SAM" id="SignalP"/>
    </source>
</evidence>
<dbReference type="GO" id="GO:0016020">
    <property type="term" value="C:membrane"/>
    <property type="evidence" value="ECO:0007669"/>
    <property type="project" value="UniProtKB-SubCell"/>
</dbReference>
<comment type="caution">
    <text evidence="6">The sequence shown here is derived from an EMBL/GenBank/DDBJ whole genome shotgun (WGS) entry which is preliminary data.</text>
</comment>
<organism evidence="6 7">
    <name type="scientific">Steroidobacter agaridevorans</name>
    <dbReference type="NCBI Taxonomy" id="2695856"/>
    <lineage>
        <taxon>Bacteria</taxon>
        <taxon>Pseudomonadati</taxon>
        <taxon>Pseudomonadota</taxon>
        <taxon>Gammaproteobacteria</taxon>
        <taxon>Steroidobacterales</taxon>
        <taxon>Steroidobacteraceae</taxon>
        <taxon>Steroidobacter</taxon>
    </lineage>
</organism>
<evidence type="ECO:0000313" key="7">
    <source>
        <dbReference type="Proteomes" id="UP000445000"/>
    </source>
</evidence>
<dbReference type="InterPro" id="IPR050491">
    <property type="entry name" value="AmpC-like"/>
</dbReference>
<keyword evidence="3" id="KW-0732">Signal</keyword>
<dbReference type="EMBL" id="BLJN01000008">
    <property type="protein sequence ID" value="GFE84216.1"/>
    <property type="molecule type" value="Genomic_DNA"/>
</dbReference>
<dbReference type="InterPro" id="IPR012338">
    <property type="entry name" value="Beta-lactam/transpept-like"/>
</dbReference>
<name>A0A829YP11_9GAMM</name>
<evidence type="ECO:0008006" key="8">
    <source>
        <dbReference type="Google" id="ProtNLM"/>
    </source>
</evidence>
<feature type="domain" description="Peptidase S12 Pab87-related C-terminal" evidence="5">
    <location>
        <begin position="453"/>
        <end position="533"/>
    </location>
</feature>
<evidence type="ECO:0000256" key="1">
    <source>
        <dbReference type="ARBA" id="ARBA00004370"/>
    </source>
</evidence>
<evidence type="ECO:0000259" key="4">
    <source>
        <dbReference type="Pfam" id="PF00144"/>
    </source>
</evidence>
<protein>
    <recommendedName>
        <fullName evidence="8">Serine hydrolase</fullName>
    </recommendedName>
</protein>
<comment type="subcellular location">
    <subcellularLocation>
        <location evidence="1">Membrane</location>
    </subcellularLocation>
</comment>
<dbReference type="InterPro" id="IPR021860">
    <property type="entry name" value="Peptidase_S12_Pab87-rel_C"/>
</dbReference>
<dbReference type="PANTHER" id="PTHR46825">
    <property type="entry name" value="D-ALANYL-D-ALANINE-CARBOXYPEPTIDASE/ENDOPEPTIDASE AMPH"/>
    <property type="match status" value="1"/>
</dbReference>
<dbReference type="SUPFAM" id="SSF56601">
    <property type="entry name" value="beta-lactamase/transpeptidase-like"/>
    <property type="match status" value="1"/>
</dbReference>